<dbReference type="SUPFAM" id="SSF54637">
    <property type="entry name" value="Thioesterase/thiol ester dehydrase-isomerase"/>
    <property type="match status" value="1"/>
</dbReference>
<dbReference type="InterPro" id="IPR033120">
    <property type="entry name" value="HOTDOG_ACOT"/>
</dbReference>
<evidence type="ECO:0000259" key="4">
    <source>
        <dbReference type="PROSITE" id="PS51770"/>
    </source>
</evidence>
<keyword evidence="6" id="KW-1185">Reference proteome</keyword>
<dbReference type="PANTHER" id="PTHR11049">
    <property type="entry name" value="ACYL COENZYME A THIOESTER HYDROLASE"/>
    <property type="match status" value="1"/>
</dbReference>
<proteinExistence type="inferred from homology"/>
<evidence type="ECO:0000256" key="1">
    <source>
        <dbReference type="ARBA" id="ARBA00010458"/>
    </source>
</evidence>
<name>A0ABT0PQD6_9FLAO</name>
<gene>
    <name evidence="5" type="ORF">M3P19_05360</name>
</gene>
<dbReference type="Pfam" id="PF03061">
    <property type="entry name" value="4HBT"/>
    <property type="match status" value="1"/>
</dbReference>
<comment type="caution">
    <text evidence="5">The sequence shown here is derived from an EMBL/GenBank/DDBJ whole genome shotgun (WGS) entry which is preliminary data.</text>
</comment>
<dbReference type="Proteomes" id="UP001203607">
    <property type="component" value="Unassembled WGS sequence"/>
</dbReference>
<dbReference type="RefSeq" id="WP_249656603.1">
    <property type="nucleotide sequence ID" value="NZ_JAMFMA010000001.1"/>
</dbReference>
<dbReference type="CDD" id="cd03442">
    <property type="entry name" value="BFIT_BACH"/>
    <property type="match status" value="1"/>
</dbReference>
<organism evidence="5 6">
    <name type="scientific">Flagellimonas spongiicola</name>
    <dbReference type="NCBI Taxonomy" id="2942208"/>
    <lineage>
        <taxon>Bacteria</taxon>
        <taxon>Pseudomonadati</taxon>
        <taxon>Bacteroidota</taxon>
        <taxon>Flavobacteriia</taxon>
        <taxon>Flavobacteriales</taxon>
        <taxon>Flavobacteriaceae</taxon>
        <taxon>Flagellimonas</taxon>
    </lineage>
</organism>
<evidence type="ECO:0000256" key="2">
    <source>
        <dbReference type="ARBA" id="ARBA00022801"/>
    </source>
</evidence>
<sequence length="142" mass="16038">MRFHTRKWVKPEDLNANGTLFGGKVLAWIDEEAALYSIVQLESKKVVTKYMSEINFMSTAVVGDIVEIGIEVIKFGHTSISLNCEVRNKMTHESIVTVDNIIMVNLDDKGNPTAHGKTKVEYVKDRLAKKEKEEQERAAKSI</sequence>
<dbReference type="PANTHER" id="PTHR11049:SF31">
    <property type="entry name" value="HOTDOG ACOT-TYPE DOMAIN-CONTAINING PROTEIN"/>
    <property type="match status" value="1"/>
</dbReference>
<dbReference type="InterPro" id="IPR029069">
    <property type="entry name" value="HotDog_dom_sf"/>
</dbReference>
<dbReference type="InterPro" id="IPR006683">
    <property type="entry name" value="Thioestr_dom"/>
</dbReference>
<dbReference type="EMBL" id="JAMFMA010000001">
    <property type="protein sequence ID" value="MCL6273426.1"/>
    <property type="molecule type" value="Genomic_DNA"/>
</dbReference>
<dbReference type="Gene3D" id="3.10.129.10">
    <property type="entry name" value="Hotdog Thioesterase"/>
    <property type="match status" value="1"/>
</dbReference>
<reference evidence="5 6" key="1">
    <citation type="submission" date="2022-05" db="EMBL/GenBank/DDBJ databases">
        <authorList>
            <person name="Park J.-S."/>
        </authorList>
    </citation>
    <scope>NUCLEOTIDE SEQUENCE [LARGE SCALE GENOMIC DNA]</scope>
    <source>
        <strain evidence="5 6">2012CJ35-5</strain>
    </source>
</reference>
<dbReference type="InterPro" id="IPR040170">
    <property type="entry name" value="Cytosol_ACT"/>
</dbReference>
<evidence type="ECO:0000313" key="6">
    <source>
        <dbReference type="Proteomes" id="UP001203607"/>
    </source>
</evidence>
<evidence type="ECO:0000256" key="3">
    <source>
        <dbReference type="PROSITE-ProRule" id="PRU01106"/>
    </source>
</evidence>
<feature type="domain" description="HotDog ACOT-type" evidence="4">
    <location>
        <begin position="1"/>
        <end position="109"/>
    </location>
</feature>
<evidence type="ECO:0000313" key="5">
    <source>
        <dbReference type="EMBL" id="MCL6273426.1"/>
    </source>
</evidence>
<keyword evidence="2 3" id="KW-0378">Hydrolase</keyword>
<accession>A0ABT0PQD6</accession>
<dbReference type="PROSITE" id="PS51770">
    <property type="entry name" value="HOTDOG_ACOT"/>
    <property type="match status" value="1"/>
</dbReference>
<protein>
    <submittedName>
        <fullName evidence="5">Acyl-CoA thioesterase</fullName>
    </submittedName>
</protein>
<comment type="similarity">
    <text evidence="1">Belongs to the acyl coenzyme A hydrolase family.</text>
</comment>